<dbReference type="AlphaFoldDB" id="A0A059FMP1"/>
<dbReference type="InterPro" id="IPR003265">
    <property type="entry name" value="HhH-GPD_domain"/>
</dbReference>
<dbReference type="EC" id="3.2.2.21" evidence="2"/>
<keyword evidence="3" id="KW-0227">DNA damage</keyword>
<evidence type="ECO:0000259" key="5">
    <source>
        <dbReference type="SMART" id="SM00478"/>
    </source>
</evidence>
<dbReference type="Proteomes" id="UP000025061">
    <property type="component" value="Unassembled WGS sequence"/>
</dbReference>
<dbReference type="EMBL" id="ARYI01000010">
    <property type="protein sequence ID" value="KCZ91935.1"/>
    <property type="molecule type" value="Genomic_DNA"/>
</dbReference>
<evidence type="ECO:0000313" key="7">
    <source>
        <dbReference type="Proteomes" id="UP000025061"/>
    </source>
</evidence>
<organism evidence="6 7">
    <name type="scientific">Hyphomonas hirschiana VP5</name>
    <dbReference type="NCBI Taxonomy" id="1280951"/>
    <lineage>
        <taxon>Bacteria</taxon>
        <taxon>Pseudomonadati</taxon>
        <taxon>Pseudomonadota</taxon>
        <taxon>Alphaproteobacteria</taxon>
        <taxon>Hyphomonadales</taxon>
        <taxon>Hyphomonadaceae</taxon>
        <taxon>Hyphomonas</taxon>
    </lineage>
</organism>
<dbReference type="PATRIC" id="fig|1280951.3.peg.2401"/>
<dbReference type="Gene3D" id="1.10.1670.40">
    <property type="match status" value="1"/>
</dbReference>
<comment type="catalytic activity">
    <reaction evidence="1">
        <text>Hydrolysis of alkylated DNA, releasing 3-methyladenine, 3-methylguanine, 7-methylguanine and 7-methyladenine.</text>
        <dbReference type="EC" id="3.2.2.21"/>
    </reaction>
</comment>
<dbReference type="GO" id="GO:0032993">
    <property type="term" value="C:protein-DNA complex"/>
    <property type="evidence" value="ECO:0007669"/>
    <property type="project" value="TreeGrafter"/>
</dbReference>
<dbReference type="SMART" id="SM00478">
    <property type="entry name" value="ENDO3c"/>
    <property type="match status" value="1"/>
</dbReference>
<dbReference type="GO" id="GO:0006285">
    <property type="term" value="P:base-excision repair, AP site formation"/>
    <property type="evidence" value="ECO:0007669"/>
    <property type="project" value="TreeGrafter"/>
</dbReference>
<reference evidence="6 7" key="1">
    <citation type="submission" date="2013-04" db="EMBL/GenBank/DDBJ databases">
        <title>Hyphomonas hirschiana VP5 Genome Sequencing.</title>
        <authorList>
            <person name="Lai Q."/>
            <person name="Shao Z."/>
        </authorList>
    </citation>
    <scope>NUCLEOTIDE SEQUENCE [LARGE SCALE GENOMIC DNA]</scope>
    <source>
        <strain evidence="6 7">VP5</strain>
    </source>
</reference>
<keyword evidence="7" id="KW-1185">Reference proteome</keyword>
<gene>
    <name evidence="6" type="ORF">HHI_11919</name>
</gene>
<dbReference type="InterPro" id="IPR011257">
    <property type="entry name" value="DNA_glycosylase"/>
</dbReference>
<dbReference type="GO" id="GO:0032131">
    <property type="term" value="F:alkylated DNA binding"/>
    <property type="evidence" value="ECO:0007669"/>
    <property type="project" value="TreeGrafter"/>
</dbReference>
<sequence length="213" mass="23328">MTAPSRRRLKTACERLALADPALARAYDSLGVPEWRTSEPGYNMLGRMISHQQLSTKAAATIWGRVEVFLGEVTPETLLAADPDALRACGLSRPKVAHLTSIAEAMVTGELNLARVCAADLDSARAELVSVRGIGPWTAELFLLYAVGAMDAFPIADVGLMEAHKQLGRYETRMESKIFTQHAEIWRPHRGVAAHLLWGWLNAERARDSAPKA</sequence>
<evidence type="ECO:0000256" key="4">
    <source>
        <dbReference type="ARBA" id="ARBA00023204"/>
    </source>
</evidence>
<evidence type="ECO:0000256" key="3">
    <source>
        <dbReference type="ARBA" id="ARBA00022763"/>
    </source>
</evidence>
<dbReference type="GO" id="GO:0005737">
    <property type="term" value="C:cytoplasm"/>
    <property type="evidence" value="ECO:0007669"/>
    <property type="project" value="TreeGrafter"/>
</dbReference>
<dbReference type="SUPFAM" id="SSF48150">
    <property type="entry name" value="DNA-glycosylase"/>
    <property type="match status" value="1"/>
</dbReference>
<comment type="caution">
    <text evidence="6">The sequence shown here is derived from an EMBL/GenBank/DDBJ whole genome shotgun (WGS) entry which is preliminary data.</text>
</comment>
<protein>
    <recommendedName>
        <fullName evidence="2">DNA-3-methyladenine glycosylase II</fullName>
        <ecNumber evidence="2">3.2.2.21</ecNumber>
    </recommendedName>
</protein>
<evidence type="ECO:0000256" key="2">
    <source>
        <dbReference type="ARBA" id="ARBA00012000"/>
    </source>
</evidence>
<dbReference type="GO" id="GO:0008725">
    <property type="term" value="F:DNA-3-methyladenine glycosylase activity"/>
    <property type="evidence" value="ECO:0007669"/>
    <property type="project" value="TreeGrafter"/>
</dbReference>
<evidence type="ECO:0000313" key="6">
    <source>
        <dbReference type="EMBL" id="KCZ91935.1"/>
    </source>
</evidence>
<dbReference type="InterPro" id="IPR051912">
    <property type="entry name" value="Alkylbase_DNA_Glycosylase/TA"/>
</dbReference>
<name>A0A059FMP1_9PROT</name>
<dbReference type="OrthoDB" id="9785929at2"/>
<dbReference type="RefSeq" id="WP_011648361.1">
    <property type="nucleotide sequence ID" value="NZ_ARYI01000010.1"/>
</dbReference>
<dbReference type="GO" id="GO:0006307">
    <property type="term" value="P:DNA alkylation repair"/>
    <property type="evidence" value="ECO:0007669"/>
    <property type="project" value="TreeGrafter"/>
</dbReference>
<dbReference type="Pfam" id="PF00730">
    <property type="entry name" value="HhH-GPD"/>
    <property type="match status" value="1"/>
</dbReference>
<accession>A0A059FMP1</accession>
<dbReference type="CDD" id="cd00056">
    <property type="entry name" value="ENDO3c"/>
    <property type="match status" value="1"/>
</dbReference>
<feature type="domain" description="HhH-GPD" evidence="5">
    <location>
        <begin position="50"/>
        <end position="203"/>
    </location>
</feature>
<dbReference type="GO" id="GO:0043916">
    <property type="term" value="F:DNA-7-methylguanine glycosylase activity"/>
    <property type="evidence" value="ECO:0007669"/>
    <property type="project" value="TreeGrafter"/>
</dbReference>
<proteinExistence type="predicted"/>
<evidence type="ECO:0000256" key="1">
    <source>
        <dbReference type="ARBA" id="ARBA00000086"/>
    </source>
</evidence>
<dbReference type="Gene3D" id="1.10.340.30">
    <property type="entry name" value="Hypothetical protein, domain 2"/>
    <property type="match status" value="1"/>
</dbReference>
<dbReference type="PANTHER" id="PTHR43003">
    <property type="entry name" value="DNA-3-METHYLADENINE GLYCOSYLASE"/>
    <property type="match status" value="1"/>
</dbReference>
<keyword evidence="4" id="KW-0234">DNA repair</keyword>
<dbReference type="PANTHER" id="PTHR43003:SF5">
    <property type="entry name" value="DNA-3-METHYLADENINE GLYCOSYLASE"/>
    <property type="match status" value="1"/>
</dbReference>